<keyword evidence="3 7" id="KW-0812">Transmembrane</keyword>
<evidence type="ECO:0000259" key="8">
    <source>
        <dbReference type="Pfam" id="PF01490"/>
    </source>
</evidence>
<feature type="region of interest" description="Disordered" evidence="6">
    <location>
        <begin position="1"/>
        <end position="27"/>
    </location>
</feature>
<feature type="transmembrane region" description="Helical" evidence="7">
    <location>
        <begin position="372"/>
        <end position="392"/>
    </location>
</feature>
<dbReference type="PANTHER" id="PTHR22950">
    <property type="entry name" value="AMINO ACID TRANSPORTER"/>
    <property type="match status" value="1"/>
</dbReference>
<dbReference type="EMBL" id="JBFTWV010000006">
    <property type="protein sequence ID" value="KAL2799673.1"/>
    <property type="molecule type" value="Genomic_DNA"/>
</dbReference>
<feature type="compositionally biased region" description="Basic and acidic residues" evidence="6">
    <location>
        <begin position="7"/>
        <end position="17"/>
    </location>
</feature>
<evidence type="ECO:0000313" key="9">
    <source>
        <dbReference type="EMBL" id="KAL2799673.1"/>
    </source>
</evidence>
<evidence type="ECO:0000256" key="5">
    <source>
        <dbReference type="ARBA" id="ARBA00023136"/>
    </source>
</evidence>
<feature type="transmembrane region" description="Helical" evidence="7">
    <location>
        <begin position="112"/>
        <end position="134"/>
    </location>
</feature>
<feature type="transmembrane region" description="Helical" evidence="7">
    <location>
        <begin position="140"/>
        <end position="159"/>
    </location>
</feature>
<evidence type="ECO:0000256" key="4">
    <source>
        <dbReference type="ARBA" id="ARBA00022989"/>
    </source>
</evidence>
<evidence type="ECO:0000313" key="10">
    <source>
        <dbReference type="Proteomes" id="UP001610563"/>
    </source>
</evidence>
<dbReference type="PANTHER" id="PTHR22950:SF683">
    <property type="entry name" value="AMINO ACID TRANSPORTER (EUROFUNG)"/>
    <property type="match status" value="1"/>
</dbReference>
<feature type="domain" description="Amino acid transporter transmembrane" evidence="8">
    <location>
        <begin position="51"/>
        <end position="428"/>
    </location>
</feature>
<feature type="transmembrane region" description="Helical" evidence="7">
    <location>
        <begin position="171"/>
        <end position="193"/>
    </location>
</feature>
<evidence type="ECO:0000256" key="2">
    <source>
        <dbReference type="ARBA" id="ARBA00008066"/>
    </source>
</evidence>
<comment type="similarity">
    <text evidence="2">Belongs to the amino acid/polyamine transporter 2 family.</text>
</comment>
<feature type="transmembrane region" description="Helical" evidence="7">
    <location>
        <begin position="342"/>
        <end position="360"/>
    </location>
</feature>
<proteinExistence type="inferred from homology"/>
<comment type="subcellular location">
    <subcellularLocation>
        <location evidence="1">Membrane</location>
        <topology evidence="1">Multi-pass membrane protein</topology>
    </subcellularLocation>
</comment>
<accession>A0ABR4GKS1</accession>
<feature type="transmembrane region" description="Helical" evidence="7">
    <location>
        <begin position="257"/>
        <end position="279"/>
    </location>
</feature>
<sequence>MAVAEQPPKHQQEDKSETGFQSSQQPTSHDVVFGEITEDGPNYRNLGLVGTVVLMMKTQIGLGVLAIPTTFDTLGIVPGSNYVIGTFKLNHPEVYSIDGVGSLLFGAIGRRILAVIFCLYWIFVVGSGILSISIGLNAVSSHGACTAVFTVIAAIIGCACSSVRTLEKITWFAWIGLPSILTAVIIVCIAVGLQSKPAAAPTTPTPWTSDYQITTPHSSSFTAAITAVSNLVFAFSGTPGFFAIVSEMRQPRQYTRALLIAQGSVTAVYIAVGCVVYYFCGSYVASPALGSGGLLIKQVCYGIAMPGLVVTTTICSHIPAKFILINLLRGTPHLTANTPTHWLTWLSCTVSVSIIAFVIANTIPVFDALVSLIGALLGTLMCFQPMGCMWLFDNWNKSRGWVWKLKVAWAGFVVILGCFLTVSGTYGCVVQIIDSYRTGERRVAFSCADNSGTA</sequence>
<name>A0ABR4GKS1_9EURO</name>
<comment type="caution">
    <text evidence="9">The sequence shown here is derived from an EMBL/GenBank/DDBJ whole genome shotgun (WGS) entry which is preliminary data.</text>
</comment>
<dbReference type="Proteomes" id="UP001610563">
    <property type="component" value="Unassembled WGS sequence"/>
</dbReference>
<organism evidence="9 10">
    <name type="scientific">Aspergillus keveii</name>
    <dbReference type="NCBI Taxonomy" id="714993"/>
    <lineage>
        <taxon>Eukaryota</taxon>
        <taxon>Fungi</taxon>
        <taxon>Dikarya</taxon>
        <taxon>Ascomycota</taxon>
        <taxon>Pezizomycotina</taxon>
        <taxon>Eurotiomycetes</taxon>
        <taxon>Eurotiomycetidae</taxon>
        <taxon>Eurotiales</taxon>
        <taxon>Aspergillaceae</taxon>
        <taxon>Aspergillus</taxon>
        <taxon>Aspergillus subgen. Nidulantes</taxon>
    </lineage>
</organism>
<evidence type="ECO:0000256" key="1">
    <source>
        <dbReference type="ARBA" id="ARBA00004141"/>
    </source>
</evidence>
<dbReference type="InterPro" id="IPR013057">
    <property type="entry name" value="AA_transpt_TM"/>
</dbReference>
<keyword evidence="10" id="KW-1185">Reference proteome</keyword>
<dbReference type="Gene3D" id="1.20.1740.10">
    <property type="entry name" value="Amino acid/polyamine transporter I"/>
    <property type="match status" value="1"/>
</dbReference>
<evidence type="ECO:0000256" key="7">
    <source>
        <dbReference type="SAM" id="Phobius"/>
    </source>
</evidence>
<gene>
    <name evidence="9" type="ORF">BJX66DRAFT_321901</name>
</gene>
<reference evidence="9 10" key="1">
    <citation type="submission" date="2024-07" db="EMBL/GenBank/DDBJ databases">
        <title>Section-level genome sequencing and comparative genomics of Aspergillus sections Usti and Cavernicolus.</title>
        <authorList>
            <consortium name="Lawrence Berkeley National Laboratory"/>
            <person name="Nybo J.L."/>
            <person name="Vesth T.C."/>
            <person name="Theobald S."/>
            <person name="Frisvad J.C."/>
            <person name="Larsen T.O."/>
            <person name="Kjaerboelling I."/>
            <person name="Rothschild-Mancinelli K."/>
            <person name="Lyhne E.K."/>
            <person name="Kogle M.E."/>
            <person name="Barry K."/>
            <person name="Clum A."/>
            <person name="Na H."/>
            <person name="Ledsgaard L."/>
            <person name="Lin J."/>
            <person name="Lipzen A."/>
            <person name="Kuo A."/>
            <person name="Riley R."/>
            <person name="Mondo S."/>
            <person name="Labutti K."/>
            <person name="Haridas S."/>
            <person name="Pangalinan J."/>
            <person name="Salamov A.A."/>
            <person name="Simmons B.A."/>
            <person name="Magnuson J.K."/>
            <person name="Chen J."/>
            <person name="Drula E."/>
            <person name="Henrissat B."/>
            <person name="Wiebenga A."/>
            <person name="Lubbers R.J."/>
            <person name="Gomes A.C."/>
            <person name="Makela M.R."/>
            <person name="Stajich J."/>
            <person name="Grigoriev I.V."/>
            <person name="Mortensen U.H."/>
            <person name="De Vries R.P."/>
            <person name="Baker S.E."/>
            <person name="Andersen M.R."/>
        </authorList>
    </citation>
    <scope>NUCLEOTIDE SEQUENCE [LARGE SCALE GENOMIC DNA]</scope>
    <source>
        <strain evidence="9 10">CBS 209.92</strain>
    </source>
</reference>
<keyword evidence="4 7" id="KW-1133">Transmembrane helix</keyword>
<protein>
    <submittedName>
        <fullName evidence="9">Amino acid transporter</fullName>
    </submittedName>
</protein>
<evidence type="ECO:0000256" key="3">
    <source>
        <dbReference type="ARBA" id="ARBA00022692"/>
    </source>
</evidence>
<evidence type="ECO:0000256" key="6">
    <source>
        <dbReference type="SAM" id="MobiDB-lite"/>
    </source>
</evidence>
<feature type="transmembrane region" description="Helical" evidence="7">
    <location>
        <begin position="221"/>
        <end position="245"/>
    </location>
</feature>
<feature type="compositionally biased region" description="Polar residues" evidence="6">
    <location>
        <begin position="18"/>
        <end position="27"/>
    </location>
</feature>
<dbReference type="Pfam" id="PF01490">
    <property type="entry name" value="Aa_trans"/>
    <property type="match status" value="1"/>
</dbReference>
<keyword evidence="5 7" id="KW-0472">Membrane</keyword>
<feature type="transmembrane region" description="Helical" evidence="7">
    <location>
        <begin position="407"/>
        <end position="433"/>
    </location>
</feature>